<dbReference type="NCBIfam" id="TIGR00486">
    <property type="entry name" value="YbgI_SA1388"/>
    <property type="match status" value="1"/>
</dbReference>
<gene>
    <name evidence="4" type="ORF">F2Q65_13845</name>
</gene>
<dbReference type="InterPro" id="IPR036069">
    <property type="entry name" value="DUF34/NIF3_sf"/>
</dbReference>
<dbReference type="GO" id="GO:0046872">
    <property type="term" value="F:metal ion binding"/>
    <property type="evidence" value="ECO:0007669"/>
    <property type="project" value="UniProtKB-KW"/>
</dbReference>
<dbReference type="PANTHER" id="PTHR13799">
    <property type="entry name" value="NGG1 INTERACTING FACTOR 3"/>
    <property type="match status" value="1"/>
</dbReference>
<keyword evidence="5" id="KW-1185">Reference proteome</keyword>
<dbReference type="SUPFAM" id="SSF102705">
    <property type="entry name" value="NIF3 (NGG1p interacting factor 3)-like"/>
    <property type="match status" value="1"/>
</dbReference>
<dbReference type="OrthoDB" id="9800881at2"/>
<evidence type="ECO:0000313" key="4">
    <source>
        <dbReference type="EMBL" id="KAA6184032.1"/>
    </source>
</evidence>
<feature type="binding site" evidence="3">
    <location>
        <position position="217"/>
    </location>
    <ligand>
        <name>a divalent metal cation</name>
        <dbReference type="ChEBI" id="CHEBI:60240"/>
        <label>1</label>
    </ligand>
</feature>
<feature type="binding site" evidence="3">
    <location>
        <position position="64"/>
    </location>
    <ligand>
        <name>a divalent metal cation</name>
        <dbReference type="ChEBI" id="CHEBI:60240"/>
        <label>2</label>
    </ligand>
</feature>
<evidence type="ECO:0000313" key="5">
    <source>
        <dbReference type="Proteomes" id="UP000322981"/>
    </source>
</evidence>
<dbReference type="EMBL" id="VWXX01000025">
    <property type="protein sequence ID" value="KAA6184032.1"/>
    <property type="molecule type" value="Genomic_DNA"/>
</dbReference>
<sequence>MIDAEALASYCTTLLEAERISDYCPNGLQVQGQRPVRRLVSGVTASRALIVAAIAADADAILVHHGWFWKGEAPCLVGMKGQRVGLMMRAEQSLLAYHLPLDVHPVLGNNRQLAEVLGIEAPRPATDDGLIWQGRLPQPMPATAFADAVGRRLARAPLHVAAVDRAIEQVAWCTGAAQRHLAQAHALGADLFISGEISEQTVHEARELGIDYLAAGHHATERYGVQALGEHLAEHFGLEHRYIELDNPV</sequence>
<proteinExistence type="inferred from homology"/>
<dbReference type="Gene3D" id="3.40.1390.30">
    <property type="entry name" value="NIF3 (NGG1p interacting factor 3)-like"/>
    <property type="match status" value="2"/>
</dbReference>
<name>A0A5M8FRP2_9GAMM</name>
<dbReference type="InterPro" id="IPR002678">
    <property type="entry name" value="DUF34/NIF3"/>
</dbReference>
<feature type="binding site" evidence="3">
    <location>
        <position position="65"/>
    </location>
    <ligand>
        <name>a divalent metal cation</name>
        <dbReference type="ChEBI" id="CHEBI:60240"/>
        <label>1</label>
    </ligand>
</feature>
<dbReference type="PANTHER" id="PTHR13799:SF14">
    <property type="entry name" value="GTP CYCLOHYDROLASE 1 TYPE 2 HOMOLOG"/>
    <property type="match status" value="1"/>
</dbReference>
<dbReference type="RefSeq" id="WP_150094001.1">
    <property type="nucleotide sequence ID" value="NZ_VWXX01000025.1"/>
</dbReference>
<evidence type="ECO:0000256" key="2">
    <source>
        <dbReference type="ARBA" id="ARBA00022723"/>
    </source>
</evidence>
<dbReference type="Proteomes" id="UP000322981">
    <property type="component" value="Unassembled WGS sequence"/>
</dbReference>
<organism evidence="4 5">
    <name type="scientific">Thiohalocapsa marina</name>
    <dbReference type="NCBI Taxonomy" id="424902"/>
    <lineage>
        <taxon>Bacteria</taxon>
        <taxon>Pseudomonadati</taxon>
        <taxon>Pseudomonadota</taxon>
        <taxon>Gammaproteobacteria</taxon>
        <taxon>Chromatiales</taxon>
        <taxon>Chromatiaceae</taxon>
        <taxon>Thiohalocapsa</taxon>
    </lineage>
</organism>
<reference evidence="4 5" key="1">
    <citation type="submission" date="2019-09" db="EMBL/GenBank/DDBJ databases">
        <title>Whole-genome sequence of the purple sulfur bacterium Thiohalocapsa marina DSM 19078.</title>
        <authorList>
            <person name="Kyndt J.A."/>
            <person name="Meyer T.E."/>
        </authorList>
    </citation>
    <scope>NUCLEOTIDE SEQUENCE [LARGE SCALE GENOMIC DNA]</scope>
    <source>
        <strain evidence="4 5">DSM 19078</strain>
    </source>
</reference>
<comment type="caution">
    <text evidence="4">The sequence shown here is derived from an EMBL/GenBank/DDBJ whole genome shotgun (WGS) entry which is preliminary data.</text>
</comment>
<accession>A0A5M8FRP2</accession>
<comment type="similarity">
    <text evidence="1">Belongs to the GTP cyclohydrolase I type 2/NIF3 family.</text>
</comment>
<dbReference type="AlphaFoldDB" id="A0A5M8FRP2"/>
<feature type="binding site" evidence="3">
    <location>
        <position position="221"/>
    </location>
    <ligand>
        <name>a divalent metal cation</name>
        <dbReference type="ChEBI" id="CHEBI:60240"/>
        <label>1</label>
    </ligand>
</feature>
<feature type="binding site" evidence="3">
    <location>
        <position position="102"/>
    </location>
    <ligand>
        <name>a divalent metal cation</name>
        <dbReference type="ChEBI" id="CHEBI:60240"/>
        <label>1</label>
    </ligand>
</feature>
<dbReference type="Pfam" id="PF01784">
    <property type="entry name" value="DUF34_NIF3"/>
    <property type="match status" value="1"/>
</dbReference>
<keyword evidence="2 3" id="KW-0479">Metal-binding</keyword>
<dbReference type="GO" id="GO:0005737">
    <property type="term" value="C:cytoplasm"/>
    <property type="evidence" value="ECO:0007669"/>
    <property type="project" value="TreeGrafter"/>
</dbReference>
<protein>
    <submittedName>
        <fullName evidence="4">Nif3-like dinuclear metal center hexameric protein</fullName>
    </submittedName>
</protein>
<evidence type="ECO:0000256" key="1">
    <source>
        <dbReference type="ARBA" id="ARBA00006964"/>
    </source>
</evidence>
<evidence type="ECO:0000256" key="3">
    <source>
        <dbReference type="PIRSR" id="PIRSR602678-1"/>
    </source>
</evidence>